<dbReference type="Proteomes" id="UP000325273">
    <property type="component" value="Unassembled WGS sequence"/>
</dbReference>
<keyword evidence="2" id="KW-1185">Reference proteome</keyword>
<comment type="caution">
    <text evidence="1">The sequence shown here is derived from an EMBL/GenBank/DDBJ whole genome shotgun (WGS) entry which is preliminary data.</text>
</comment>
<dbReference type="RefSeq" id="WP_149674620.1">
    <property type="nucleotide sequence ID" value="NZ_VTUZ01000036.1"/>
</dbReference>
<reference evidence="1 2" key="1">
    <citation type="submission" date="2019-08" db="EMBL/GenBank/DDBJ databases">
        <title>Paraburkholderia sp. DCY113.</title>
        <authorList>
            <person name="Kang J."/>
        </authorList>
    </citation>
    <scope>NUCLEOTIDE SEQUENCE [LARGE SCALE GENOMIC DNA]</scope>
    <source>
        <strain evidence="1 2">DCY113</strain>
    </source>
</reference>
<sequence>MANPSEDIARDHAPNFRHARTIQRRAATVSLIESVIEWYDFFIFGTAVVERNKHVNFATLNSSIRGATVH</sequence>
<protein>
    <submittedName>
        <fullName evidence="1">MHS family MFS transporter</fullName>
    </submittedName>
</protein>
<name>A0A5B0GL46_9BURK</name>
<gene>
    <name evidence="1" type="ORF">FVF58_36785</name>
</gene>
<accession>A0A5B0GL46</accession>
<dbReference type="AlphaFoldDB" id="A0A5B0GL46"/>
<dbReference type="EMBL" id="VTUZ01000036">
    <property type="protein sequence ID" value="KAA1003411.1"/>
    <property type="molecule type" value="Genomic_DNA"/>
</dbReference>
<proteinExistence type="predicted"/>
<evidence type="ECO:0000313" key="2">
    <source>
        <dbReference type="Proteomes" id="UP000325273"/>
    </source>
</evidence>
<organism evidence="1 2">
    <name type="scientific">Paraburkholderia panacisoli</name>
    <dbReference type="NCBI Taxonomy" id="2603818"/>
    <lineage>
        <taxon>Bacteria</taxon>
        <taxon>Pseudomonadati</taxon>
        <taxon>Pseudomonadota</taxon>
        <taxon>Betaproteobacteria</taxon>
        <taxon>Burkholderiales</taxon>
        <taxon>Burkholderiaceae</taxon>
        <taxon>Paraburkholderia</taxon>
    </lineage>
</organism>
<evidence type="ECO:0000313" key="1">
    <source>
        <dbReference type="EMBL" id="KAA1003411.1"/>
    </source>
</evidence>